<feature type="compositionally biased region" description="Basic and acidic residues" evidence="1">
    <location>
        <begin position="66"/>
        <end position="77"/>
    </location>
</feature>
<feature type="compositionally biased region" description="Basic and acidic residues" evidence="1">
    <location>
        <begin position="247"/>
        <end position="259"/>
    </location>
</feature>
<name>R7QBF4_CHOCR</name>
<evidence type="ECO:0000313" key="2">
    <source>
        <dbReference type="EMBL" id="CDF34751.1"/>
    </source>
</evidence>
<sequence>MKSRRTGFADEIPAGGNRVLYGRNEKTSQWRQSRAYQEDFGGVKEVEGLTKRKSRRRKSRASLGDFGDKEEVAERNGSKTRRTKSQPLEGYLVDDEEERDERNERKSQRRKFRAHVSVAEGKRAATMSRLHKSSVVTKSPPSERTSAITTRSHRDEERQSEPCGVHKQGAPVLLNRIRRSPRRSRYRSEASPTIGVVRLDTATFARGEVSGDMPSTRRRKGRPKKNTEASNDAFTEVSGDWIRSREEGVRQDRKGNERTRKLHGIVVENRGNETQDLPASDGENVMMTEQNPSRTTNSPSQRKRRRVQRIVEEDSEVDAPLEKATVRRVDVRDSACTDANSESPMNTRKKQRTHIQSVPASGIEKGSAVKGDEVSPTDNPKQNTKKSKSRNDVTSPQLRTRSQGMLQGEPSRARLTISGNQRKLVGGSDDEDWEADTLSADEWDSIIHGWMLQGQVQSSGMNWVGLREMWDALCCPFGLGRNAAQIVPELAECRPAMSGKDSGTRETANKSGALDDEETVSEQVSDGEALEERKQAGCEVG</sequence>
<feature type="compositionally biased region" description="Polar residues" evidence="1">
    <location>
        <begin position="337"/>
        <end position="346"/>
    </location>
</feature>
<dbReference type="Gramene" id="CDF34751">
    <property type="protein sequence ID" value="CDF34751"/>
    <property type="gene ID" value="CHC_T00003666001"/>
</dbReference>
<evidence type="ECO:0000313" key="3">
    <source>
        <dbReference type="Proteomes" id="UP000012073"/>
    </source>
</evidence>
<dbReference type="RefSeq" id="XP_005714570.1">
    <property type="nucleotide sequence ID" value="XM_005714513.1"/>
</dbReference>
<feature type="region of interest" description="Disordered" evidence="1">
    <location>
        <begin position="495"/>
        <end position="541"/>
    </location>
</feature>
<feature type="compositionally biased region" description="Basic and acidic residues" evidence="1">
    <location>
        <begin position="530"/>
        <end position="541"/>
    </location>
</feature>
<evidence type="ECO:0000256" key="1">
    <source>
        <dbReference type="SAM" id="MobiDB-lite"/>
    </source>
</evidence>
<reference evidence="3" key="1">
    <citation type="journal article" date="2013" name="Proc. Natl. Acad. Sci. U.S.A.">
        <title>Genome structure and metabolic features in the red seaweed Chondrus crispus shed light on evolution of the Archaeplastida.</title>
        <authorList>
            <person name="Collen J."/>
            <person name="Porcel B."/>
            <person name="Carre W."/>
            <person name="Ball S.G."/>
            <person name="Chaparro C."/>
            <person name="Tonon T."/>
            <person name="Barbeyron T."/>
            <person name="Michel G."/>
            <person name="Noel B."/>
            <person name="Valentin K."/>
            <person name="Elias M."/>
            <person name="Artiguenave F."/>
            <person name="Arun A."/>
            <person name="Aury J.M."/>
            <person name="Barbosa-Neto J.F."/>
            <person name="Bothwell J.H."/>
            <person name="Bouget F.Y."/>
            <person name="Brillet L."/>
            <person name="Cabello-Hurtado F."/>
            <person name="Capella-Gutierrez S."/>
            <person name="Charrier B."/>
            <person name="Cladiere L."/>
            <person name="Cock J.M."/>
            <person name="Coelho S.M."/>
            <person name="Colleoni C."/>
            <person name="Czjzek M."/>
            <person name="Da Silva C."/>
            <person name="Delage L."/>
            <person name="Denoeud F."/>
            <person name="Deschamps P."/>
            <person name="Dittami S.M."/>
            <person name="Gabaldon T."/>
            <person name="Gachon C.M."/>
            <person name="Groisillier A."/>
            <person name="Herve C."/>
            <person name="Jabbari K."/>
            <person name="Katinka M."/>
            <person name="Kloareg B."/>
            <person name="Kowalczyk N."/>
            <person name="Labadie K."/>
            <person name="Leblanc C."/>
            <person name="Lopez P.J."/>
            <person name="McLachlan D.H."/>
            <person name="Meslet-Cladiere L."/>
            <person name="Moustafa A."/>
            <person name="Nehr Z."/>
            <person name="Nyvall Collen P."/>
            <person name="Panaud O."/>
            <person name="Partensky F."/>
            <person name="Poulain J."/>
            <person name="Rensing S.A."/>
            <person name="Rousvoal S."/>
            <person name="Samson G."/>
            <person name="Symeonidi A."/>
            <person name="Weissenbach J."/>
            <person name="Zambounis A."/>
            <person name="Wincker P."/>
            <person name="Boyen C."/>
        </authorList>
    </citation>
    <scope>NUCLEOTIDE SEQUENCE [LARGE SCALE GENOMIC DNA]</scope>
    <source>
        <strain evidence="3">cv. Stackhouse</strain>
    </source>
</reference>
<feature type="region of interest" description="Disordered" evidence="1">
    <location>
        <begin position="247"/>
        <end position="318"/>
    </location>
</feature>
<accession>R7QBF4</accession>
<dbReference type="KEGG" id="ccp:CHC_T00003666001"/>
<organism evidence="2 3">
    <name type="scientific">Chondrus crispus</name>
    <name type="common">Carrageen Irish moss</name>
    <name type="synonym">Polymorpha crispa</name>
    <dbReference type="NCBI Taxonomy" id="2769"/>
    <lineage>
        <taxon>Eukaryota</taxon>
        <taxon>Rhodophyta</taxon>
        <taxon>Florideophyceae</taxon>
        <taxon>Rhodymeniophycidae</taxon>
        <taxon>Gigartinales</taxon>
        <taxon>Gigartinaceae</taxon>
        <taxon>Chondrus</taxon>
    </lineage>
</organism>
<protein>
    <submittedName>
        <fullName evidence="2">Uncharacterized protein</fullName>
    </submittedName>
</protein>
<feature type="region of interest" description="Disordered" evidence="1">
    <location>
        <begin position="208"/>
        <end position="230"/>
    </location>
</feature>
<dbReference type="AlphaFoldDB" id="R7QBF4"/>
<gene>
    <name evidence="2" type="ORF">CHC_T00003666001</name>
</gene>
<dbReference type="GeneID" id="17322281"/>
<feature type="compositionally biased region" description="Polar residues" evidence="1">
    <location>
        <begin position="134"/>
        <end position="150"/>
    </location>
</feature>
<proteinExistence type="predicted"/>
<dbReference type="EMBL" id="HG001706">
    <property type="protein sequence ID" value="CDF34751.1"/>
    <property type="molecule type" value="Genomic_DNA"/>
</dbReference>
<keyword evidence="3" id="KW-1185">Reference proteome</keyword>
<feature type="region of interest" description="Disordered" evidence="1">
    <location>
        <begin position="332"/>
        <end position="410"/>
    </location>
</feature>
<feature type="compositionally biased region" description="Polar residues" evidence="1">
    <location>
        <begin position="287"/>
        <end position="300"/>
    </location>
</feature>
<dbReference type="Proteomes" id="UP000012073">
    <property type="component" value="Unassembled WGS sequence"/>
</dbReference>
<feature type="compositionally biased region" description="Basic residues" evidence="1">
    <location>
        <begin position="51"/>
        <end position="60"/>
    </location>
</feature>
<feature type="region of interest" description="Disordered" evidence="1">
    <location>
        <begin position="1"/>
        <end position="172"/>
    </location>
</feature>
<feature type="compositionally biased region" description="Basic and acidic residues" evidence="1">
    <location>
        <begin position="41"/>
        <end position="50"/>
    </location>
</feature>
<feature type="compositionally biased region" description="Polar residues" evidence="1">
    <location>
        <begin position="392"/>
        <end position="405"/>
    </location>
</feature>